<dbReference type="CDD" id="cd00093">
    <property type="entry name" value="HTH_XRE"/>
    <property type="match status" value="1"/>
</dbReference>
<dbReference type="InterPro" id="IPR010982">
    <property type="entry name" value="Lambda_DNA-bd_dom_sf"/>
</dbReference>
<reference evidence="2 3" key="1">
    <citation type="journal article" date="2021" name="ISME Commun">
        <title>Automated analysis of genomic sequences facilitates high-throughput and comprehensive description of bacteria.</title>
        <authorList>
            <person name="Hitch T.C.A."/>
        </authorList>
    </citation>
    <scope>NUCLEOTIDE SEQUENCE [LARGE SCALE GENOMIC DNA]</scope>
    <source>
        <strain evidence="2 3">Sanger_31</strain>
    </source>
</reference>
<protein>
    <submittedName>
        <fullName evidence="2">Helix-turn-helix transcriptional regulator</fullName>
    </submittedName>
</protein>
<evidence type="ECO:0000259" key="1">
    <source>
        <dbReference type="PROSITE" id="PS50943"/>
    </source>
</evidence>
<dbReference type="Proteomes" id="UP001208131">
    <property type="component" value="Unassembled WGS sequence"/>
</dbReference>
<dbReference type="SMART" id="SM00530">
    <property type="entry name" value="HTH_XRE"/>
    <property type="match status" value="1"/>
</dbReference>
<gene>
    <name evidence="2" type="ORF">OCV57_13745</name>
</gene>
<dbReference type="Pfam" id="PF13443">
    <property type="entry name" value="HTH_26"/>
    <property type="match status" value="1"/>
</dbReference>
<organism evidence="2 3">
    <name type="scientific">Hominimerdicola aceti</name>
    <dbReference type="NCBI Taxonomy" id="2981726"/>
    <lineage>
        <taxon>Bacteria</taxon>
        <taxon>Bacillati</taxon>
        <taxon>Bacillota</taxon>
        <taxon>Clostridia</taxon>
        <taxon>Eubacteriales</taxon>
        <taxon>Oscillospiraceae</taxon>
        <taxon>Hominimerdicola</taxon>
    </lineage>
</organism>
<dbReference type="PROSITE" id="PS50943">
    <property type="entry name" value="HTH_CROC1"/>
    <property type="match status" value="1"/>
</dbReference>
<evidence type="ECO:0000313" key="2">
    <source>
        <dbReference type="EMBL" id="MCU6706974.1"/>
    </source>
</evidence>
<dbReference type="Gene3D" id="1.10.260.40">
    <property type="entry name" value="lambda repressor-like DNA-binding domains"/>
    <property type="match status" value="1"/>
</dbReference>
<dbReference type="RefSeq" id="WP_117956691.1">
    <property type="nucleotide sequence ID" value="NZ_JAOQJZ010000021.1"/>
</dbReference>
<comment type="caution">
    <text evidence="2">The sequence shown here is derived from an EMBL/GenBank/DDBJ whole genome shotgun (WGS) entry which is preliminary data.</text>
</comment>
<keyword evidence="3" id="KW-1185">Reference proteome</keyword>
<dbReference type="EMBL" id="JAOQJZ010000021">
    <property type="protein sequence ID" value="MCU6706974.1"/>
    <property type="molecule type" value="Genomic_DNA"/>
</dbReference>
<evidence type="ECO:0000313" key="3">
    <source>
        <dbReference type="Proteomes" id="UP001208131"/>
    </source>
</evidence>
<dbReference type="InterPro" id="IPR001387">
    <property type="entry name" value="Cro/C1-type_HTH"/>
</dbReference>
<dbReference type="GO" id="GO:0003677">
    <property type="term" value="F:DNA binding"/>
    <property type="evidence" value="ECO:0007669"/>
    <property type="project" value="InterPro"/>
</dbReference>
<accession>A0AAE3IK77</accession>
<dbReference type="SUPFAM" id="SSF47413">
    <property type="entry name" value="lambda repressor-like DNA-binding domains"/>
    <property type="match status" value="1"/>
</dbReference>
<feature type="domain" description="HTH cro/C1-type" evidence="1">
    <location>
        <begin position="8"/>
        <end position="63"/>
    </location>
</feature>
<proteinExistence type="predicted"/>
<name>A0AAE3IK77_9FIRM</name>
<sequence>MSELYNRIESLCKKRNINVTVMCKETGASRGSLTDLKAGRKKKLSTDTLSKIAEYFGVSVDYLLNGEDNIKVEAHNEPIYLDDETRDIIDELRTRPEMKILFSVSKNVTKEDIEATVEILKRMQKDSE</sequence>
<dbReference type="AlphaFoldDB" id="A0AAE3IK77"/>